<feature type="compositionally biased region" description="Basic and acidic residues" evidence="1">
    <location>
        <begin position="38"/>
        <end position="49"/>
    </location>
</feature>
<dbReference type="RefSeq" id="XP_025359631.1">
    <property type="nucleotide sequence ID" value="XM_025508539.1"/>
</dbReference>
<accession>A0A316UIG7</accession>
<protein>
    <submittedName>
        <fullName evidence="2">Uncharacterized protein</fullName>
    </submittedName>
</protein>
<dbReference type="EMBL" id="KZ819678">
    <property type="protein sequence ID" value="PWN25019.1"/>
    <property type="molecule type" value="Genomic_DNA"/>
</dbReference>
<organism evidence="2 3">
    <name type="scientific">Jaminaea rosea</name>
    <dbReference type="NCBI Taxonomy" id="1569628"/>
    <lineage>
        <taxon>Eukaryota</taxon>
        <taxon>Fungi</taxon>
        <taxon>Dikarya</taxon>
        <taxon>Basidiomycota</taxon>
        <taxon>Ustilaginomycotina</taxon>
        <taxon>Exobasidiomycetes</taxon>
        <taxon>Microstromatales</taxon>
        <taxon>Microstromatales incertae sedis</taxon>
        <taxon>Jaminaea</taxon>
    </lineage>
</organism>
<feature type="compositionally biased region" description="Basic and acidic residues" evidence="1">
    <location>
        <begin position="109"/>
        <end position="130"/>
    </location>
</feature>
<dbReference type="STRING" id="1569628.A0A316UIG7"/>
<evidence type="ECO:0000313" key="3">
    <source>
        <dbReference type="Proteomes" id="UP000245884"/>
    </source>
</evidence>
<gene>
    <name evidence="2" type="ORF">BDZ90DRAFT_262867</name>
</gene>
<feature type="compositionally biased region" description="Pro residues" evidence="1">
    <location>
        <begin position="68"/>
        <end position="78"/>
    </location>
</feature>
<dbReference type="Proteomes" id="UP000245884">
    <property type="component" value="Unassembled WGS sequence"/>
</dbReference>
<dbReference type="GeneID" id="37030362"/>
<reference evidence="2 3" key="1">
    <citation type="journal article" date="2018" name="Mol. Biol. Evol.">
        <title>Broad Genomic Sampling Reveals a Smut Pathogenic Ancestry of the Fungal Clade Ustilaginomycotina.</title>
        <authorList>
            <person name="Kijpornyongpan T."/>
            <person name="Mondo S.J."/>
            <person name="Barry K."/>
            <person name="Sandor L."/>
            <person name="Lee J."/>
            <person name="Lipzen A."/>
            <person name="Pangilinan J."/>
            <person name="LaButti K."/>
            <person name="Hainaut M."/>
            <person name="Henrissat B."/>
            <person name="Grigoriev I.V."/>
            <person name="Spatafora J.W."/>
            <person name="Aime M.C."/>
        </authorList>
    </citation>
    <scope>NUCLEOTIDE SEQUENCE [LARGE SCALE GENOMIC DNA]</scope>
    <source>
        <strain evidence="2 3">MCA 5214</strain>
    </source>
</reference>
<name>A0A316UIG7_9BASI</name>
<keyword evidence="3" id="KW-1185">Reference proteome</keyword>
<evidence type="ECO:0000313" key="2">
    <source>
        <dbReference type="EMBL" id="PWN25019.1"/>
    </source>
</evidence>
<feature type="region of interest" description="Disordered" evidence="1">
    <location>
        <begin position="24"/>
        <end position="137"/>
    </location>
</feature>
<evidence type="ECO:0000256" key="1">
    <source>
        <dbReference type="SAM" id="MobiDB-lite"/>
    </source>
</evidence>
<proteinExistence type="predicted"/>
<dbReference type="AlphaFoldDB" id="A0A316UIG7"/>
<sequence length="192" mass="22027">MNPFARDAQSRSDPHNIQHLLSLLRENDEQPTPPSIPRVEEQRSSDPRLKGRAQPQPKPPASASANAPPLPHQPPPPRPDLRHLTPSQALPELRRLAKDGTFLRLVMKTKREQDALERRLADSRRERERGDEEEEERWARASLEEWDQMVKAQQLRFHKAGLPGFFETSSPAARDNQRKILELLGELIEADD</sequence>